<sequence length="120" mass="12899">MHEMSLAGGVLQLVEDTLRAQPPVRLRAITVDVGALAGVDLAALRFALEALRAGTVLQDAQIEIQELPASAWCLDCAQSVEISSRLDDCPRCGGRHLQPLAGSELRLRELIVDDLVSESL</sequence>
<organism evidence="6 7">
    <name type="scientific">Solimonas aquatica</name>
    <dbReference type="NCBI Taxonomy" id="489703"/>
    <lineage>
        <taxon>Bacteria</taxon>
        <taxon>Pseudomonadati</taxon>
        <taxon>Pseudomonadota</taxon>
        <taxon>Gammaproteobacteria</taxon>
        <taxon>Nevskiales</taxon>
        <taxon>Nevskiaceae</taxon>
        <taxon>Solimonas</taxon>
    </lineage>
</organism>
<comment type="function">
    <text evidence="5">Involved in the maturation of [NiFe] hydrogenases. Required for nickel insertion into the metal center of the hydrogenase.</text>
</comment>
<dbReference type="Pfam" id="PF01155">
    <property type="entry name" value="HypA"/>
    <property type="match status" value="1"/>
</dbReference>
<keyword evidence="2 5" id="KW-0533">Nickel</keyword>
<evidence type="ECO:0000256" key="4">
    <source>
        <dbReference type="ARBA" id="ARBA00022833"/>
    </source>
</evidence>
<dbReference type="PIRSF" id="PIRSF004761">
    <property type="entry name" value="Hydrgn_mat_HypA"/>
    <property type="match status" value="1"/>
</dbReference>
<evidence type="ECO:0000256" key="3">
    <source>
        <dbReference type="ARBA" id="ARBA00022723"/>
    </source>
</evidence>
<feature type="binding site" evidence="5">
    <location>
        <position position="92"/>
    </location>
    <ligand>
        <name>Zn(2+)</name>
        <dbReference type="ChEBI" id="CHEBI:29105"/>
    </ligand>
</feature>
<proteinExistence type="inferred from homology"/>
<evidence type="ECO:0000313" key="6">
    <source>
        <dbReference type="EMBL" id="SEQ42637.1"/>
    </source>
</evidence>
<keyword evidence="4 5" id="KW-0862">Zinc</keyword>
<evidence type="ECO:0000256" key="5">
    <source>
        <dbReference type="HAMAP-Rule" id="MF_00213"/>
    </source>
</evidence>
<dbReference type="AlphaFoldDB" id="A0A1H9FXP8"/>
<dbReference type="HAMAP" id="MF_00213">
    <property type="entry name" value="HypA_HybF"/>
    <property type="match status" value="1"/>
</dbReference>
<dbReference type="Gene3D" id="3.30.2320.80">
    <property type="match status" value="1"/>
</dbReference>
<dbReference type="GO" id="GO:0016151">
    <property type="term" value="F:nickel cation binding"/>
    <property type="evidence" value="ECO:0007669"/>
    <property type="project" value="UniProtKB-UniRule"/>
</dbReference>
<evidence type="ECO:0000256" key="2">
    <source>
        <dbReference type="ARBA" id="ARBA00022596"/>
    </source>
</evidence>
<evidence type="ECO:0000313" key="7">
    <source>
        <dbReference type="Proteomes" id="UP000199233"/>
    </source>
</evidence>
<feature type="binding site" evidence="5">
    <location>
        <position position="89"/>
    </location>
    <ligand>
        <name>Zn(2+)</name>
        <dbReference type="ChEBI" id="CHEBI:29105"/>
    </ligand>
</feature>
<dbReference type="PANTHER" id="PTHR34535">
    <property type="entry name" value="HYDROGENASE MATURATION FACTOR HYPA"/>
    <property type="match status" value="1"/>
</dbReference>
<accession>A0A1H9FXP8</accession>
<protein>
    <recommendedName>
        <fullName evidence="5">Hydrogenase maturation factor HypA</fullName>
    </recommendedName>
</protein>
<name>A0A1H9FXP8_9GAMM</name>
<gene>
    <name evidence="5" type="primary">hypA</name>
    <name evidence="6" type="ORF">SAMN04488038_106139</name>
</gene>
<dbReference type="InterPro" id="IPR020538">
    <property type="entry name" value="Hydgase_Ni_incorp_HypA/HybF_CS"/>
</dbReference>
<reference evidence="6 7" key="1">
    <citation type="submission" date="2016-10" db="EMBL/GenBank/DDBJ databases">
        <authorList>
            <person name="de Groot N.N."/>
        </authorList>
    </citation>
    <scope>NUCLEOTIDE SEQUENCE [LARGE SCALE GENOMIC DNA]</scope>
    <source>
        <strain evidence="6 7">DSM 25927</strain>
    </source>
</reference>
<dbReference type="STRING" id="489703.SAMN04488038_106139"/>
<dbReference type="InterPro" id="IPR000688">
    <property type="entry name" value="HypA/HybF"/>
</dbReference>
<feature type="binding site" evidence="5">
    <location>
        <position position="73"/>
    </location>
    <ligand>
        <name>Zn(2+)</name>
        <dbReference type="ChEBI" id="CHEBI:29105"/>
    </ligand>
</feature>
<dbReference type="PROSITE" id="PS01249">
    <property type="entry name" value="HYPA"/>
    <property type="match status" value="1"/>
</dbReference>
<dbReference type="GO" id="GO:0051604">
    <property type="term" value="P:protein maturation"/>
    <property type="evidence" value="ECO:0007669"/>
    <property type="project" value="InterPro"/>
</dbReference>
<comment type="similarity">
    <text evidence="1 5">Belongs to the HypA/HybF family.</text>
</comment>
<keyword evidence="3 5" id="KW-0479">Metal-binding</keyword>
<dbReference type="GO" id="GO:0008270">
    <property type="term" value="F:zinc ion binding"/>
    <property type="evidence" value="ECO:0007669"/>
    <property type="project" value="UniProtKB-UniRule"/>
</dbReference>
<dbReference type="EMBL" id="FOFS01000006">
    <property type="protein sequence ID" value="SEQ42637.1"/>
    <property type="molecule type" value="Genomic_DNA"/>
</dbReference>
<evidence type="ECO:0000256" key="1">
    <source>
        <dbReference type="ARBA" id="ARBA00010748"/>
    </source>
</evidence>
<keyword evidence="7" id="KW-1185">Reference proteome</keyword>
<dbReference type="Proteomes" id="UP000199233">
    <property type="component" value="Unassembled WGS sequence"/>
</dbReference>
<dbReference type="OrthoDB" id="288014at2"/>
<dbReference type="PANTHER" id="PTHR34535:SF3">
    <property type="entry name" value="HYDROGENASE MATURATION FACTOR HYPA"/>
    <property type="match status" value="1"/>
</dbReference>
<feature type="binding site" evidence="5">
    <location>
        <position position="2"/>
    </location>
    <ligand>
        <name>Ni(2+)</name>
        <dbReference type="ChEBI" id="CHEBI:49786"/>
    </ligand>
</feature>
<dbReference type="RefSeq" id="WP_093284929.1">
    <property type="nucleotide sequence ID" value="NZ_FOFS01000006.1"/>
</dbReference>
<feature type="binding site" evidence="5">
    <location>
        <position position="76"/>
    </location>
    <ligand>
        <name>Zn(2+)</name>
        <dbReference type="ChEBI" id="CHEBI:29105"/>
    </ligand>
</feature>